<dbReference type="InterPro" id="IPR003131">
    <property type="entry name" value="T1-type_BTB"/>
</dbReference>
<feature type="transmembrane region" description="Helical" evidence="13">
    <location>
        <begin position="388"/>
        <end position="409"/>
    </location>
</feature>
<keyword evidence="5" id="KW-0631">Potassium channel</keyword>
<keyword evidence="8 13" id="KW-1133">Transmembrane helix</keyword>
<feature type="compositionally biased region" description="Basic and acidic residues" evidence="12">
    <location>
        <begin position="417"/>
        <end position="430"/>
    </location>
</feature>
<keyword evidence="7" id="KW-0630">Potassium</keyword>
<evidence type="ECO:0000256" key="6">
    <source>
        <dbReference type="ARBA" id="ARBA00022882"/>
    </source>
</evidence>
<dbReference type="PRINTS" id="PR01497">
    <property type="entry name" value="SHALCHANNEL"/>
</dbReference>
<evidence type="ECO:0000256" key="12">
    <source>
        <dbReference type="SAM" id="MobiDB-lite"/>
    </source>
</evidence>
<evidence type="ECO:0000256" key="2">
    <source>
        <dbReference type="ARBA" id="ARBA00022448"/>
    </source>
</evidence>
<dbReference type="SUPFAM" id="SSF54695">
    <property type="entry name" value="POZ domain"/>
    <property type="match status" value="1"/>
</dbReference>
<keyword evidence="9" id="KW-0406">Ion transport</keyword>
<dbReference type="InterPro" id="IPR003968">
    <property type="entry name" value="K_chnl_volt-dep_Kv"/>
</dbReference>
<proteinExistence type="predicted"/>
<feature type="transmembrane region" description="Helical" evidence="13">
    <location>
        <begin position="357"/>
        <end position="376"/>
    </location>
</feature>
<dbReference type="FunFam" id="1.10.287.70:FF:000028">
    <property type="entry name" value="potassium voltage-gated channel subfamily D member 3"/>
    <property type="match status" value="1"/>
</dbReference>
<feature type="region of interest" description="Disordered" evidence="12">
    <location>
        <begin position="417"/>
        <end position="450"/>
    </location>
</feature>
<dbReference type="InterPro" id="IPR000210">
    <property type="entry name" value="BTB/POZ_dom"/>
</dbReference>
<dbReference type="EMBL" id="OV696701">
    <property type="protein sequence ID" value="CAH1247503.1"/>
    <property type="molecule type" value="Genomic_DNA"/>
</dbReference>
<evidence type="ECO:0000256" key="7">
    <source>
        <dbReference type="ARBA" id="ARBA00022958"/>
    </source>
</evidence>
<keyword evidence="16" id="KW-1185">Reference proteome</keyword>
<reference evidence="15" key="1">
    <citation type="submission" date="2022-01" db="EMBL/GenBank/DDBJ databases">
        <authorList>
            <person name="Braso-Vives M."/>
        </authorList>
    </citation>
    <scope>NUCLEOTIDE SEQUENCE</scope>
</reference>
<dbReference type="GO" id="GO:0051260">
    <property type="term" value="P:protein homooligomerization"/>
    <property type="evidence" value="ECO:0007669"/>
    <property type="project" value="InterPro"/>
</dbReference>
<evidence type="ECO:0000259" key="14">
    <source>
        <dbReference type="SMART" id="SM00225"/>
    </source>
</evidence>
<protein>
    <submittedName>
        <fullName evidence="15">KCND1 protein</fullName>
    </submittedName>
</protein>
<evidence type="ECO:0000313" key="15">
    <source>
        <dbReference type="EMBL" id="CAH1247503.1"/>
    </source>
</evidence>
<accession>A0A8J9Z5D8</accession>
<dbReference type="OrthoDB" id="415460at2759"/>
<dbReference type="Gene3D" id="1.20.120.350">
    <property type="entry name" value="Voltage-gated potassium channels. Chain C"/>
    <property type="match status" value="1"/>
</dbReference>
<dbReference type="GO" id="GO:0008076">
    <property type="term" value="C:voltage-gated potassium channel complex"/>
    <property type="evidence" value="ECO:0007669"/>
    <property type="project" value="InterPro"/>
</dbReference>
<evidence type="ECO:0000256" key="10">
    <source>
        <dbReference type="ARBA" id="ARBA00023136"/>
    </source>
</evidence>
<feature type="transmembrane region" description="Helical" evidence="13">
    <location>
        <begin position="228"/>
        <end position="246"/>
    </location>
</feature>
<dbReference type="PANTHER" id="PTHR11537">
    <property type="entry name" value="VOLTAGE-GATED POTASSIUM CHANNEL"/>
    <property type="match status" value="1"/>
</dbReference>
<dbReference type="FunFam" id="3.30.710.10:FF:000152">
    <property type="entry name" value="Predicted protein"/>
    <property type="match status" value="1"/>
</dbReference>
<dbReference type="PRINTS" id="PR00169">
    <property type="entry name" value="KCHANNEL"/>
</dbReference>
<dbReference type="GO" id="GO:0001508">
    <property type="term" value="P:action potential"/>
    <property type="evidence" value="ECO:0007669"/>
    <property type="project" value="TreeGrafter"/>
</dbReference>
<keyword evidence="6" id="KW-0851">Voltage-gated channel</keyword>
<dbReference type="GO" id="GO:0005250">
    <property type="term" value="F:A-type (transient outward) potassium channel activity"/>
    <property type="evidence" value="ECO:0007669"/>
    <property type="project" value="TreeGrafter"/>
</dbReference>
<dbReference type="Pfam" id="PF02214">
    <property type="entry name" value="BTB_2"/>
    <property type="match status" value="1"/>
</dbReference>
<dbReference type="PANTHER" id="PTHR11537:SF105">
    <property type="entry name" value="POTASSIUM VOLTAGE-GATED CHANNEL PROTEIN SHAL"/>
    <property type="match status" value="1"/>
</dbReference>
<dbReference type="PRINTS" id="PR01491">
    <property type="entry name" value="KVCHANNEL"/>
</dbReference>
<dbReference type="Pfam" id="PF00520">
    <property type="entry name" value="Ion_trans"/>
    <property type="match status" value="1"/>
</dbReference>
<evidence type="ECO:0000256" key="1">
    <source>
        <dbReference type="ARBA" id="ARBA00004141"/>
    </source>
</evidence>
<feature type="transmembrane region" description="Helical" evidence="13">
    <location>
        <begin position="258"/>
        <end position="276"/>
    </location>
</feature>
<dbReference type="Gene3D" id="3.30.710.10">
    <property type="entry name" value="Potassium Channel Kv1.1, Chain A"/>
    <property type="match status" value="1"/>
</dbReference>
<comment type="subcellular location">
    <subcellularLocation>
        <location evidence="1">Membrane</location>
        <topology evidence="1">Multi-pass membrane protein</topology>
    </subcellularLocation>
</comment>
<evidence type="ECO:0000256" key="13">
    <source>
        <dbReference type="SAM" id="Phobius"/>
    </source>
</evidence>
<feature type="domain" description="BTB" evidence="14">
    <location>
        <begin position="44"/>
        <end position="144"/>
    </location>
</feature>
<dbReference type="FunFam" id="1.20.120.350:FF:000081">
    <property type="entry name" value="Predicted protein"/>
    <property type="match status" value="1"/>
</dbReference>
<keyword evidence="3" id="KW-0633">Potassium transport</keyword>
<keyword evidence="4 13" id="KW-0812">Transmembrane</keyword>
<evidence type="ECO:0000256" key="3">
    <source>
        <dbReference type="ARBA" id="ARBA00022538"/>
    </source>
</evidence>
<dbReference type="SMART" id="SM00225">
    <property type="entry name" value="BTB"/>
    <property type="match status" value="1"/>
</dbReference>
<gene>
    <name evidence="15" type="primary">KCND1</name>
    <name evidence="15" type="ORF">BLAG_LOCUS9142</name>
</gene>
<keyword evidence="2" id="KW-0813">Transport</keyword>
<dbReference type="InterPro" id="IPR005821">
    <property type="entry name" value="Ion_trans_dom"/>
</dbReference>
<evidence type="ECO:0000256" key="11">
    <source>
        <dbReference type="ARBA" id="ARBA00023303"/>
    </source>
</evidence>
<keyword evidence="10 13" id="KW-0472">Membrane</keyword>
<keyword evidence="11" id="KW-0407">Ion channel</keyword>
<dbReference type="AlphaFoldDB" id="A0A8J9Z5D8"/>
<dbReference type="InterPro" id="IPR003975">
    <property type="entry name" value="K_chnl_volt-dep_Kv4"/>
</dbReference>
<evidence type="ECO:0000256" key="8">
    <source>
        <dbReference type="ARBA" id="ARBA00022989"/>
    </source>
</evidence>
<organism evidence="15 16">
    <name type="scientific">Branchiostoma lanceolatum</name>
    <name type="common">Common lancelet</name>
    <name type="synonym">Amphioxus lanceolatum</name>
    <dbReference type="NCBI Taxonomy" id="7740"/>
    <lineage>
        <taxon>Eukaryota</taxon>
        <taxon>Metazoa</taxon>
        <taxon>Chordata</taxon>
        <taxon>Cephalochordata</taxon>
        <taxon>Leptocardii</taxon>
        <taxon>Amphioxiformes</taxon>
        <taxon>Branchiostomatidae</taxon>
        <taxon>Branchiostoma</taxon>
    </lineage>
</organism>
<name>A0A8J9Z5D8_BRALA</name>
<dbReference type="Proteomes" id="UP000838412">
    <property type="component" value="Chromosome 16"/>
</dbReference>
<dbReference type="InterPro" id="IPR028325">
    <property type="entry name" value="VG_K_chnl"/>
</dbReference>
<dbReference type="InterPro" id="IPR027359">
    <property type="entry name" value="Volt_channel_dom_sf"/>
</dbReference>
<dbReference type="InterPro" id="IPR011333">
    <property type="entry name" value="SKP1/BTB/POZ_sf"/>
</dbReference>
<evidence type="ECO:0000256" key="4">
    <source>
        <dbReference type="ARBA" id="ARBA00022692"/>
    </source>
</evidence>
<sequence>MAAFLGLVPTEFAQKYSPRHRKFSVLLKRKDLPTTEQRKNAGDERILLNVGGTKFEVWRATLEEYPETLLGSAGKERYFNATTGQYCFDRDPMIFRTILNFYLTSTLHFPHSENVHFGTYEEELAFFQIDPDIYLGGCCFENYMDRKNSWDDMNKTGKDTDCEPRSLREKLWIVVENPKANSAGQVFFYVTGFFIAMSVAATVIETISCRGPSLDDPVPTVRFRNCKHIFFAIESACVALFTCEYLMRLYAAPVRVQYLLSFMSVVDLISIFPFYLGLCVPEDSAFQGAFDTLRVFRVFRVFKLCRSSPGMRVLGTTLKKCAANLSSLLFALSMLGLVFTTMVFYMEKGKNESLTSIPAGFWFTIVTMTTVGYGDIVPSAFISRCLTGIWSISSVVILALPLTILVDTFQTIRESHQAKEKISQRTKPEEKEGDENPANHKHSASETDFVAMPPEGSGEEILEMTVLAQPVTLDEAKKSTSTLGAQHEPAVAKKKCVTFSNGLTAYLTSEGNIPFIDEEDIAQHYKVAH</sequence>
<dbReference type="SUPFAM" id="SSF81324">
    <property type="entry name" value="Voltage-gated potassium channels"/>
    <property type="match status" value="1"/>
</dbReference>
<evidence type="ECO:0000256" key="9">
    <source>
        <dbReference type="ARBA" id="ARBA00023065"/>
    </source>
</evidence>
<dbReference type="Gene3D" id="1.10.287.70">
    <property type="match status" value="1"/>
</dbReference>
<feature type="transmembrane region" description="Helical" evidence="13">
    <location>
        <begin position="186"/>
        <end position="208"/>
    </location>
</feature>
<feature type="transmembrane region" description="Helical" evidence="13">
    <location>
        <begin position="325"/>
        <end position="345"/>
    </location>
</feature>
<evidence type="ECO:0000256" key="5">
    <source>
        <dbReference type="ARBA" id="ARBA00022826"/>
    </source>
</evidence>
<evidence type="ECO:0000313" key="16">
    <source>
        <dbReference type="Proteomes" id="UP000838412"/>
    </source>
</evidence>